<organism evidence="3 4">
    <name type="scientific">Megasphaera massiliensis</name>
    <dbReference type="NCBI Taxonomy" id="1232428"/>
    <lineage>
        <taxon>Bacteria</taxon>
        <taxon>Bacillati</taxon>
        <taxon>Bacillota</taxon>
        <taxon>Negativicutes</taxon>
        <taxon>Veillonellales</taxon>
        <taxon>Veillonellaceae</taxon>
        <taxon>Megasphaera</taxon>
    </lineage>
</organism>
<evidence type="ECO:0000256" key="1">
    <source>
        <dbReference type="ARBA" id="ARBA00023002"/>
    </source>
</evidence>
<comment type="caution">
    <text evidence="3">The sequence shown here is derived from an EMBL/GenBank/DDBJ whole genome shotgun (WGS) entry which is preliminary data.</text>
</comment>
<dbReference type="PANTHER" id="PTHR43625:SF77">
    <property type="entry name" value="ALDO-KETO REDUCTASE"/>
    <property type="match status" value="1"/>
</dbReference>
<dbReference type="CDD" id="cd19078">
    <property type="entry name" value="AKR_AKR13C1_2"/>
    <property type="match status" value="1"/>
</dbReference>
<proteinExistence type="predicted"/>
<dbReference type="Proteomes" id="UP001206692">
    <property type="component" value="Unassembled WGS sequence"/>
</dbReference>
<dbReference type="SUPFAM" id="SSF51430">
    <property type="entry name" value="NAD(P)-linked oxidoreductase"/>
    <property type="match status" value="1"/>
</dbReference>
<evidence type="ECO:0000313" key="3">
    <source>
        <dbReference type="EMBL" id="MCQ5343181.1"/>
    </source>
</evidence>
<dbReference type="InterPro" id="IPR050791">
    <property type="entry name" value="Aldo-Keto_reductase"/>
</dbReference>
<dbReference type="InterPro" id="IPR023210">
    <property type="entry name" value="NADP_OxRdtase_dom"/>
</dbReference>
<accession>A0ABT1STH6</accession>
<dbReference type="Pfam" id="PF00248">
    <property type="entry name" value="Aldo_ket_red"/>
    <property type="match status" value="1"/>
</dbReference>
<keyword evidence="1" id="KW-0560">Oxidoreductase</keyword>
<name>A0ABT1STH6_9FIRM</name>
<gene>
    <name evidence="3" type="ORF">NE675_09140</name>
</gene>
<dbReference type="EMBL" id="JANGEW010000017">
    <property type="protein sequence ID" value="MCQ5343181.1"/>
    <property type="molecule type" value="Genomic_DNA"/>
</dbReference>
<dbReference type="RefSeq" id="WP_062412598.1">
    <property type="nucleotide sequence ID" value="NZ_JAJCIO010000014.1"/>
</dbReference>
<evidence type="ECO:0000313" key="4">
    <source>
        <dbReference type="Proteomes" id="UP001206692"/>
    </source>
</evidence>
<keyword evidence="4" id="KW-1185">Reference proteome</keyword>
<dbReference type="Gene3D" id="3.20.20.100">
    <property type="entry name" value="NADP-dependent oxidoreductase domain"/>
    <property type="match status" value="1"/>
</dbReference>
<reference evidence="3 4" key="1">
    <citation type="submission" date="2022-06" db="EMBL/GenBank/DDBJ databases">
        <title>Isolation of gut microbiota from human fecal samples.</title>
        <authorList>
            <person name="Pamer E.G."/>
            <person name="Barat B."/>
            <person name="Waligurski E."/>
            <person name="Medina S."/>
            <person name="Paddock L."/>
            <person name="Mostad J."/>
        </authorList>
    </citation>
    <scope>NUCLEOTIDE SEQUENCE [LARGE SCALE GENOMIC DNA]</scope>
    <source>
        <strain evidence="3 4">DFI.1.1</strain>
    </source>
</reference>
<dbReference type="InterPro" id="IPR036812">
    <property type="entry name" value="NAD(P)_OxRdtase_dom_sf"/>
</dbReference>
<feature type="domain" description="NADP-dependent oxidoreductase" evidence="2">
    <location>
        <begin position="15"/>
        <end position="316"/>
    </location>
</feature>
<dbReference type="PANTHER" id="PTHR43625">
    <property type="entry name" value="AFLATOXIN B1 ALDEHYDE REDUCTASE"/>
    <property type="match status" value="1"/>
</dbReference>
<protein>
    <submittedName>
        <fullName evidence="3">Aldo/keto reductase</fullName>
    </submittedName>
</protein>
<sequence length="332" mass="36798">MKTRTLGKDFTVSAVGLGCMGMSHGYGQPKDRHEMTEVLAKAVDAGYTFFDTAEVYGTPDDPHANETLLGEALKPFRDRIQIGTKFGIHFDMTSSAPNKPIVPDARPEVIRKSVEESLKRLQTDHIDIYYQHRQDPKVPVEDVAAVMADLIQEGKILHWGLSEVDADTLRRAHAVCPVTAVQNRYSMMARWYEEMFPVLEELNVGLVAFSPMANGFLTARYENGIQFNGDGDYRKIMPQFQADAIEENKALLQWIQDLAASKNATPAQFSLAWMLSKKPWIVPIPGTTNPGRLVENGKAADIVLTADEVKQIDDALDKIQMSAVFGGTAVKG</sequence>
<evidence type="ECO:0000259" key="2">
    <source>
        <dbReference type="Pfam" id="PF00248"/>
    </source>
</evidence>